<accession>A0A7H0SPP2</accession>
<sequence length="519" mass="59607">MTRSTTMNLTIENAMTFVEKVAEKLGGANSIKEMTSLQMFGYGQYAYMWGGGNISASPDAPQKYMAANELQRNWNFKEDTFQMKERRNMLFPFAAEFGHAFYPLNQVLDGEIAYDILPDGTMKRVAEFLQDPLTVDGRRIRRLWSLTNPVVVLHELLNHKLTVEHIQEKTDLVELALATAAGDKLKFLVDKRSLLPEQIKWNTAQTNLGEVTFTTTFTGYMPFDDLHFPMGYSTKINFRDIVYFKVYVDGYRVNRDVKSVQAPEHIASADIPQEFLPPLSVERVDDGVWRIAGIGGTTVIEFDDHLTLFELYWNQTQAKAIIDLANTLVPGKKATDLIISHHHFDHTGGFRAAVAQGLRIYANRENEGILREMAQRETPDFEDIITPTTDRNFEFVPIDEHIRLEDSKTILDIYRVISNSHMADAVFAYLPQQQIFMDSDIATAGFDWQFWPDSYLDNLERYELQVSKVTTVHEKVLTHSEVLAYIEAGKQRIQERHVKYLGMNEYLPGFPVFRTRKDN</sequence>
<dbReference type="AlphaFoldDB" id="A0A7H0SPP2"/>
<name>A0A7H0SPP2_9CORY</name>
<dbReference type="Proteomes" id="UP000516320">
    <property type="component" value="Chromosome"/>
</dbReference>
<evidence type="ECO:0000313" key="1">
    <source>
        <dbReference type="EMBL" id="QNQ90517.1"/>
    </source>
</evidence>
<proteinExistence type="predicted"/>
<organism evidence="1 2">
    <name type="scientific">Corynebacterium poyangense</name>
    <dbReference type="NCBI Taxonomy" id="2684405"/>
    <lineage>
        <taxon>Bacteria</taxon>
        <taxon>Bacillati</taxon>
        <taxon>Actinomycetota</taxon>
        <taxon>Actinomycetes</taxon>
        <taxon>Mycobacteriales</taxon>
        <taxon>Corynebacteriaceae</taxon>
        <taxon>Corynebacterium</taxon>
    </lineage>
</organism>
<keyword evidence="1" id="KW-0378">Hydrolase</keyword>
<dbReference type="GO" id="GO:0016787">
    <property type="term" value="F:hydrolase activity"/>
    <property type="evidence" value="ECO:0007669"/>
    <property type="project" value="UniProtKB-KW"/>
</dbReference>
<evidence type="ECO:0000313" key="2">
    <source>
        <dbReference type="Proteomes" id="UP000516320"/>
    </source>
</evidence>
<protein>
    <submittedName>
        <fullName evidence="1">MBL fold metallo-hydrolase</fullName>
    </submittedName>
</protein>
<dbReference type="EMBL" id="CP046884">
    <property type="protein sequence ID" value="QNQ90517.1"/>
    <property type="molecule type" value="Genomic_DNA"/>
</dbReference>
<keyword evidence="2" id="KW-1185">Reference proteome</keyword>
<dbReference type="SUPFAM" id="SSF56281">
    <property type="entry name" value="Metallo-hydrolase/oxidoreductase"/>
    <property type="match status" value="1"/>
</dbReference>
<dbReference type="InterPro" id="IPR036866">
    <property type="entry name" value="RibonucZ/Hydroxyglut_hydro"/>
</dbReference>
<gene>
    <name evidence="1" type="ORF">GP475_07595</name>
</gene>
<dbReference type="Gene3D" id="3.60.15.10">
    <property type="entry name" value="Ribonuclease Z/Hydroxyacylglutathione hydrolase-like"/>
    <property type="match status" value="1"/>
</dbReference>
<dbReference type="KEGG" id="cpoy:GP475_07595"/>
<reference evidence="1 2" key="1">
    <citation type="submission" date="2019-12" db="EMBL/GenBank/DDBJ databases">
        <title>Corynebacterium sp. nov., isolated from feces of the Anser Albifrons in China.</title>
        <authorList>
            <person name="Liu Q."/>
        </authorList>
    </citation>
    <scope>NUCLEOTIDE SEQUENCE [LARGE SCALE GENOMIC DNA]</scope>
    <source>
        <strain evidence="1 2">4H37-19</strain>
    </source>
</reference>